<dbReference type="Gramene" id="KFK27532">
    <property type="protein sequence ID" value="KFK27532"/>
    <property type="gene ID" value="AALP_AA8G395600"/>
</dbReference>
<dbReference type="Pfam" id="PF14111">
    <property type="entry name" value="DUF4283"/>
    <property type="match status" value="1"/>
</dbReference>
<evidence type="ECO:0000259" key="1">
    <source>
        <dbReference type="Pfam" id="PF14111"/>
    </source>
</evidence>
<feature type="domain" description="Zinc knuckle CX2CX4HX4C" evidence="2">
    <location>
        <begin position="161"/>
        <end position="209"/>
    </location>
</feature>
<dbReference type="PANTHER" id="PTHR31286:SF178">
    <property type="entry name" value="DUF4283 DOMAIN-CONTAINING PROTEIN"/>
    <property type="match status" value="1"/>
</dbReference>
<dbReference type="InterPro" id="IPR025836">
    <property type="entry name" value="Zn_knuckle_CX2CX4HX4C"/>
</dbReference>
<evidence type="ECO:0000259" key="2">
    <source>
        <dbReference type="Pfam" id="PF14392"/>
    </source>
</evidence>
<dbReference type="Pfam" id="PF14392">
    <property type="entry name" value="zf-CCHC_4"/>
    <property type="match status" value="1"/>
</dbReference>
<reference evidence="4" key="1">
    <citation type="journal article" date="2015" name="Nat. Plants">
        <title>Genome expansion of Arabis alpina linked with retrotransposition and reduced symmetric DNA methylation.</title>
        <authorList>
            <person name="Willing E.M."/>
            <person name="Rawat V."/>
            <person name="Mandakova T."/>
            <person name="Maumus F."/>
            <person name="James G.V."/>
            <person name="Nordstroem K.J."/>
            <person name="Becker C."/>
            <person name="Warthmann N."/>
            <person name="Chica C."/>
            <person name="Szarzynska B."/>
            <person name="Zytnicki M."/>
            <person name="Albani M.C."/>
            <person name="Kiefer C."/>
            <person name="Bergonzi S."/>
            <person name="Castaings L."/>
            <person name="Mateos J.L."/>
            <person name="Berns M.C."/>
            <person name="Bujdoso N."/>
            <person name="Piofczyk T."/>
            <person name="de Lorenzo L."/>
            <person name="Barrero-Sicilia C."/>
            <person name="Mateos I."/>
            <person name="Piednoel M."/>
            <person name="Hagmann J."/>
            <person name="Chen-Min-Tao R."/>
            <person name="Iglesias-Fernandez R."/>
            <person name="Schuster S.C."/>
            <person name="Alonso-Blanco C."/>
            <person name="Roudier F."/>
            <person name="Carbonero P."/>
            <person name="Paz-Ares J."/>
            <person name="Davis S.J."/>
            <person name="Pecinka A."/>
            <person name="Quesneville H."/>
            <person name="Colot V."/>
            <person name="Lysak M.A."/>
            <person name="Weigel D."/>
            <person name="Coupland G."/>
            <person name="Schneeberger K."/>
        </authorList>
    </citation>
    <scope>NUCLEOTIDE SEQUENCE [LARGE SCALE GENOMIC DNA]</scope>
    <source>
        <strain evidence="4">cv. Pajares</strain>
    </source>
</reference>
<organism evidence="3 4">
    <name type="scientific">Arabis alpina</name>
    <name type="common">Alpine rock-cress</name>
    <dbReference type="NCBI Taxonomy" id="50452"/>
    <lineage>
        <taxon>Eukaryota</taxon>
        <taxon>Viridiplantae</taxon>
        <taxon>Streptophyta</taxon>
        <taxon>Embryophyta</taxon>
        <taxon>Tracheophyta</taxon>
        <taxon>Spermatophyta</taxon>
        <taxon>Magnoliopsida</taxon>
        <taxon>eudicotyledons</taxon>
        <taxon>Gunneridae</taxon>
        <taxon>Pentapetalae</taxon>
        <taxon>rosids</taxon>
        <taxon>malvids</taxon>
        <taxon>Brassicales</taxon>
        <taxon>Brassicaceae</taxon>
        <taxon>Arabideae</taxon>
        <taxon>Arabis</taxon>
    </lineage>
</organism>
<dbReference type="InterPro" id="IPR025558">
    <property type="entry name" value="DUF4283"/>
</dbReference>
<feature type="domain" description="DUF4283" evidence="1">
    <location>
        <begin position="26"/>
        <end position="107"/>
    </location>
</feature>
<dbReference type="AlphaFoldDB" id="A0A087GCD0"/>
<proteinExistence type="predicted"/>
<name>A0A087GCD0_ARAAL</name>
<evidence type="ECO:0000313" key="3">
    <source>
        <dbReference type="EMBL" id="KFK27532.1"/>
    </source>
</evidence>
<dbReference type="InterPro" id="IPR040256">
    <property type="entry name" value="At4g02000-like"/>
</dbReference>
<gene>
    <name evidence="3" type="ordered locus">AALP_Aa8g395600</name>
</gene>
<dbReference type="OrthoDB" id="1057861at2759"/>
<keyword evidence="4" id="KW-1185">Reference proteome</keyword>
<evidence type="ECO:0000313" key="4">
    <source>
        <dbReference type="Proteomes" id="UP000029120"/>
    </source>
</evidence>
<dbReference type="PANTHER" id="PTHR31286">
    <property type="entry name" value="GLYCINE-RICH CELL WALL STRUCTURAL PROTEIN 1.8-LIKE"/>
    <property type="match status" value="1"/>
</dbReference>
<accession>A0A087GCD0</accession>
<sequence length="214" mass="24888">MENLAMEAEEENHVIVLPPEIWEEIQERNRKSLVVKLLNPKVQKTREISLALPKAWRLTESVTSTTLEYNSKVMFHFESEADLLSVLNQQPWTFKDWMLVIDRFSEDNENPNYLRFIDFWVEISGIPSNYRFDEVIEDIGALLGEVLEVDNRGPVRARIRIDSSNELDFVREVIFGSDGEAVEIRFVYDNLKMFCQACGSLTHHKAQCPLPRAQ</sequence>
<evidence type="ECO:0008006" key="5">
    <source>
        <dbReference type="Google" id="ProtNLM"/>
    </source>
</evidence>
<protein>
    <recommendedName>
        <fullName evidence="5">DUF4283 domain-containing protein</fullName>
    </recommendedName>
</protein>
<dbReference type="EMBL" id="CM002876">
    <property type="protein sequence ID" value="KFK27532.1"/>
    <property type="molecule type" value="Genomic_DNA"/>
</dbReference>
<dbReference type="OMA" id="SHCCTEN"/>
<dbReference type="Proteomes" id="UP000029120">
    <property type="component" value="Chromosome 8"/>
</dbReference>